<dbReference type="Pfam" id="PF01243">
    <property type="entry name" value="PNPOx_N"/>
    <property type="match status" value="1"/>
</dbReference>
<name>A0A1H1RM05_9ACTN</name>
<dbReference type="RefSeq" id="WP_091728457.1">
    <property type="nucleotide sequence ID" value="NZ_LT629757.1"/>
</dbReference>
<evidence type="ECO:0000313" key="2">
    <source>
        <dbReference type="EMBL" id="SDS36781.1"/>
    </source>
</evidence>
<dbReference type="OrthoDB" id="9790331at2"/>
<dbReference type="PANTHER" id="PTHR42815:SF2">
    <property type="entry name" value="FAD-BINDING, PUTATIVE (AFU_ORTHOLOGUE AFUA_6G07600)-RELATED"/>
    <property type="match status" value="1"/>
</dbReference>
<dbReference type="AlphaFoldDB" id="A0A1H1RM05"/>
<reference evidence="3" key="1">
    <citation type="submission" date="2016-10" db="EMBL/GenBank/DDBJ databases">
        <authorList>
            <person name="Varghese N."/>
            <person name="Submissions S."/>
        </authorList>
    </citation>
    <scope>NUCLEOTIDE SEQUENCE [LARGE SCALE GENOMIC DNA]</scope>
    <source>
        <strain evidence="3">DSM 22127</strain>
    </source>
</reference>
<dbReference type="InterPro" id="IPR012349">
    <property type="entry name" value="Split_barrel_FMN-bd"/>
</dbReference>
<keyword evidence="3" id="KW-1185">Reference proteome</keyword>
<sequence>MTVEHELPVHRPRTSAWTEVADVEELEAIVGVPTPAAAHKGRRRLTDLDVAWLRAAPFCVLATSSAVGECDASPKGDPAGCLVHVIDETTLAIAERPGNRRVDGYRNVLQNPQVGLLFMIPGRGDTLRVNGRARLVSEAPFLDEMVVRGHRPRLALVVEVEELFHHCAKSFLRAGLWDPSTWDPEAVVPRRAVVAHALERPETPVAELDAYYGPAYAERVYD</sequence>
<accession>A0A1H1RM05</accession>
<feature type="domain" description="Pyridoxamine 5'-phosphate oxidase N-terminal" evidence="1">
    <location>
        <begin position="50"/>
        <end position="167"/>
    </location>
</feature>
<dbReference type="Proteomes" id="UP000198859">
    <property type="component" value="Chromosome I"/>
</dbReference>
<dbReference type="STRING" id="642780.SAMN04488570_1725"/>
<organism evidence="2 3">
    <name type="scientific">Nocardioides scoriae</name>
    <dbReference type="NCBI Taxonomy" id="642780"/>
    <lineage>
        <taxon>Bacteria</taxon>
        <taxon>Bacillati</taxon>
        <taxon>Actinomycetota</taxon>
        <taxon>Actinomycetes</taxon>
        <taxon>Propionibacteriales</taxon>
        <taxon>Nocardioidaceae</taxon>
        <taxon>Nocardioides</taxon>
    </lineage>
</organism>
<dbReference type="PANTHER" id="PTHR42815">
    <property type="entry name" value="FAD-BINDING, PUTATIVE (AFU_ORTHOLOGUE AFUA_6G07600)-RELATED"/>
    <property type="match status" value="1"/>
</dbReference>
<proteinExistence type="predicted"/>
<evidence type="ECO:0000313" key="3">
    <source>
        <dbReference type="Proteomes" id="UP000198859"/>
    </source>
</evidence>
<dbReference type="InterPro" id="IPR011576">
    <property type="entry name" value="Pyridox_Oxase_N"/>
</dbReference>
<protein>
    <recommendedName>
        <fullName evidence="1">Pyridoxamine 5'-phosphate oxidase N-terminal domain-containing protein</fullName>
    </recommendedName>
</protein>
<evidence type="ECO:0000259" key="1">
    <source>
        <dbReference type="Pfam" id="PF01243"/>
    </source>
</evidence>
<dbReference type="EMBL" id="LT629757">
    <property type="protein sequence ID" value="SDS36781.1"/>
    <property type="molecule type" value="Genomic_DNA"/>
</dbReference>
<dbReference type="NCBIfam" id="TIGR04025">
    <property type="entry name" value="PPOX_FMN_DR2398"/>
    <property type="match status" value="1"/>
</dbReference>
<gene>
    <name evidence="2" type="ORF">SAMN04488570_1725</name>
</gene>
<dbReference type="SUPFAM" id="SSF50475">
    <property type="entry name" value="FMN-binding split barrel"/>
    <property type="match status" value="1"/>
</dbReference>
<dbReference type="InterPro" id="IPR024029">
    <property type="entry name" value="Pyridox_Oxase_FMN-dep"/>
</dbReference>
<dbReference type="Gene3D" id="2.30.110.10">
    <property type="entry name" value="Electron Transport, Fmn-binding Protein, Chain A"/>
    <property type="match status" value="1"/>
</dbReference>